<dbReference type="EMBL" id="MU276194">
    <property type="protein sequence ID" value="KAI0040466.1"/>
    <property type="molecule type" value="Genomic_DNA"/>
</dbReference>
<sequence length="143" mass="16341">EIRDHVRTIMTTIGKPLHDADSPKTLIRAILHAMIGYYNLLERGWKHRDVSVGNVLLLKTPEKRDAVTTCTKSNVCMGMLIDGDQAVNWPQNNIPPEKRRSGTPQFMSTHILAAWVRGKEQVHTVLDDLESFVWVLIWSVMRI</sequence>
<reference evidence="1" key="2">
    <citation type="journal article" date="2022" name="New Phytol.">
        <title>Evolutionary transition to the ectomycorrhizal habit in the genomes of a hyperdiverse lineage of mushroom-forming fungi.</title>
        <authorList>
            <person name="Looney B."/>
            <person name="Miyauchi S."/>
            <person name="Morin E."/>
            <person name="Drula E."/>
            <person name="Courty P.E."/>
            <person name="Kohler A."/>
            <person name="Kuo A."/>
            <person name="LaButti K."/>
            <person name="Pangilinan J."/>
            <person name="Lipzen A."/>
            <person name="Riley R."/>
            <person name="Andreopoulos W."/>
            <person name="He G."/>
            <person name="Johnson J."/>
            <person name="Nolan M."/>
            <person name="Tritt A."/>
            <person name="Barry K.W."/>
            <person name="Grigoriev I.V."/>
            <person name="Nagy L.G."/>
            <person name="Hibbett D."/>
            <person name="Henrissat B."/>
            <person name="Matheny P.B."/>
            <person name="Labbe J."/>
            <person name="Martin F.M."/>
        </authorList>
    </citation>
    <scope>NUCLEOTIDE SEQUENCE</scope>
    <source>
        <strain evidence="1">FP105234-sp</strain>
    </source>
</reference>
<organism evidence="1 2">
    <name type="scientific">Auriscalpium vulgare</name>
    <dbReference type="NCBI Taxonomy" id="40419"/>
    <lineage>
        <taxon>Eukaryota</taxon>
        <taxon>Fungi</taxon>
        <taxon>Dikarya</taxon>
        <taxon>Basidiomycota</taxon>
        <taxon>Agaricomycotina</taxon>
        <taxon>Agaricomycetes</taxon>
        <taxon>Russulales</taxon>
        <taxon>Auriscalpiaceae</taxon>
        <taxon>Auriscalpium</taxon>
    </lineage>
</organism>
<keyword evidence="2" id="KW-1185">Reference proteome</keyword>
<name>A0ACB8R8K1_9AGAM</name>
<dbReference type="Proteomes" id="UP000814033">
    <property type="component" value="Unassembled WGS sequence"/>
</dbReference>
<gene>
    <name evidence="1" type="ORF">FA95DRAFT_1455653</name>
</gene>
<protein>
    <submittedName>
        <fullName evidence="1">Uncharacterized protein</fullName>
    </submittedName>
</protein>
<evidence type="ECO:0000313" key="1">
    <source>
        <dbReference type="EMBL" id="KAI0040466.1"/>
    </source>
</evidence>
<feature type="non-terminal residue" evidence="1">
    <location>
        <position position="1"/>
    </location>
</feature>
<evidence type="ECO:0000313" key="2">
    <source>
        <dbReference type="Proteomes" id="UP000814033"/>
    </source>
</evidence>
<accession>A0ACB8R8K1</accession>
<proteinExistence type="predicted"/>
<feature type="non-terminal residue" evidence="1">
    <location>
        <position position="143"/>
    </location>
</feature>
<reference evidence="1" key="1">
    <citation type="submission" date="2021-02" db="EMBL/GenBank/DDBJ databases">
        <authorList>
            <consortium name="DOE Joint Genome Institute"/>
            <person name="Ahrendt S."/>
            <person name="Looney B.P."/>
            <person name="Miyauchi S."/>
            <person name="Morin E."/>
            <person name="Drula E."/>
            <person name="Courty P.E."/>
            <person name="Chicoki N."/>
            <person name="Fauchery L."/>
            <person name="Kohler A."/>
            <person name="Kuo A."/>
            <person name="Labutti K."/>
            <person name="Pangilinan J."/>
            <person name="Lipzen A."/>
            <person name="Riley R."/>
            <person name="Andreopoulos W."/>
            <person name="He G."/>
            <person name="Johnson J."/>
            <person name="Barry K.W."/>
            <person name="Grigoriev I.V."/>
            <person name="Nagy L."/>
            <person name="Hibbett D."/>
            <person name="Henrissat B."/>
            <person name="Matheny P.B."/>
            <person name="Labbe J."/>
            <person name="Martin F."/>
        </authorList>
    </citation>
    <scope>NUCLEOTIDE SEQUENCE</scope>
    <source>
        <strain evidence="1">FP105234-sp</strain>
    </source>
</reference>
<comment type="caution">
    <text evidence="1">The sequence shown here is derived from an EMBL/GenBank/DDBJ whole genome shotgun (WGS) entry which is preliminary data.</text>
</comment>